<feature type="domain" description="AB hydrolase-1" evidence="3">
    <location>
        <begin position="55"/>
        <end position="99"/>
    </location>
</feature>
<dbReference type="InterPro" id="IPR029058">
    <property type="entry name" value="AB_hydrolase_fold"/>
</dbReference>
<dbReference type="RefSeq" id="WP_239146142.1">
    <property type="nucleotide sequence ID" value="NZ_BAAAQE010000079.1"/>
</dbReference>
<dbReference type="Gene3D" id="3.40.50.1820">
    <property type="entry name" value="alpha/beta hydrolase"/>
    <property type="match status" value="1"/>
</dbReference>
<organism evidence="4 5">
    <name type="scientific">Actinoplanes couchii</name>
    <dbReference type="NCBI Taxonomy" id="403638"/>
    <lineage>
        <taxon>Bacteria</taxon>
        <taxon>Bacillati</taxon>
        <taxon>Actinomycetota</taxon>
        <taxon>Actinomycetes</taxon>
        <taxon>Micromonosporales</taxon>
        <taxon>Micromonosporaceae</taxon>
        <taxon>Actinoplanes</taxon>
    </lineage>
</organism>
<gene>
    <name evidence="4" type="ORF">Aco03nite_103590</name>
</gene>
<dbReference type="SUPFAM" id="SSF53474">
    <property type="entry name" value="alpha/beta-Hydrolases"/>
    <property type="match status" value="1"/>
</dbReference>
<proteinExistence type="predicted"/>
<dbReference type="Proteomes" id="UP000612282">
    <property type="component" value="Unassembled WGS sequence"/>
</dbReference>
<name>A0ABQ3XU19_9ACTN</name>
<keyword evidence="5" id="KW-1185">Reference proteome</keyword>
<evidence type="ECO:0000313" key="5">
    <source>
        <dbReference type="Proteomes" id="UP000612282"/>
    </source>
</evidence>
<protein>
    <recommendedName>
        <fullName evidence="3">AB hydrolase-1 domain-containing protein</fullName>
    </recommendedName>
</protein>
<dbReference type="InterPro" id="IPR000073">
    <property type="entry name" value="AB_hydrolase_1"/>
</dbReference>
<feature type="chain" id="PRO_5047243211" description="AB hydrolase-1 domain-containing protein" evidence="2">
    <location>
        <begin position="27"/>
        <end position="116"/>
    </location>
</feature>
<keyword evidence="2" id="KW-0732">Signal</keyword>
<dbReference type="EMBL" id="BOMG01000150">
    <property type="protein sequence ID" value="GID61955.1"/>
    <property type="molecule type" value="Genomic_DNA"/>
</dbReference>
<accession>A0ABQ3XU19</accession>
<evidence type="ECO:0000256" key="1">
    <source>
        <dbReference type="SAM" id="MobiDB-lite"/>
    </source>
</evidence>
<comment type="caution">
    <text evidence="4">The sequence shown here is derived from an EMBL/GenBank/DDBJ whole genome shotgun (WGS) entry which is preliminary data.</text>
</comment>
<evidence type="ECO:0000259" key="3">
    <source>
        <dbReference type="Pfam" id="PF00561"/>
    </source>
</evidence>
<evidence type="ECO:0000313" key="4">
    <source>
        <dbReference type="EMBL" id="GID61955.1"/>
    </source>
</evidence>
<dbReference type="PANTHER" id="PTHR43329">
    <property type="entry name" value="EPOXIDE HYDROLASE"/>
    <property type="match status" value="1"/>
</dbReference>
<sequence length="116" mass="11860">MKTLMAGVAAALIAAVAFVVPAAASAGDRVPAGFTEQKVQVGSVDINYVRAGHGPTLVLVHGYPQTWYGWHKIMPALAERYTVIAPDLRGAGKSDAPAGDGPGGSCPPRRSTSSCA</sequence>
<dbReference type="Pfam" id="PF00561">
    <property type="entry name" value="Abhydrolase_1"/>
    <property type="match status" value="1"/>
</dbReference>
<feature type="signal peptide" evidence="2">
    <location>
        <begin position="1"/>
        <end position="26"/>
    </location>
</feature>
<reference evidence="4 5" key="1">
    <citation type="submission" date="2021-01" db="EMBL/GenBank/DDBJ databases">
        <title>Whole genome shotgun sequence of Actinoplanes couchii NBRC 106145.</title>
        <authorList>
            <person name="Komaki H."/>
            <person name="Tamura T."/>
        </authorList>
    </citation>
    <scope>NUCLEOTIDE SEQUENCE [LARGE SCALE GENOMIC DNA]</scope>
    <source>
        <strain evidence="4 5">NBRC 106145</strain>
    </source>
</reference>
<feature type="region of interest" description="Disordered" evidence="1">
    <location>
        <begin position="92"/>
        <end position="116"/>
    </location>
</feature>
<evidence type="ECO:0000256" key="2">
    <source>
        <dbReference type="SAM" id="SignalP"/>
    </source>
</evidence>